<gene>
    <name evidence="3" type="ORF">QBD03_00975</name>
</gene>
<dbReference type="InterPro" id="IPR008589">
    <property type="entry name" value="MupG"/>
</dbReference>
<dbReference type="PANTHER" id="PTHR38435:SF2">
    <property type="entry name" value="DUF871 DOMAIN-CONTAINING PROTEIN"/>
    <property type="match status" value="1"/>
</dbReference>
<dbReference type="InterPro" id="IPR029000">
    <property type="entry name" value="Cyclophilin-like_dom_sf"/>
</dbReference>
<dbReference type="InterPro" id="IPR017853">
    <property type="entry name" value="GH"/>
</dbReference>
<dbReference type="Proteomes" id="UP001179858">
    <property type="component" value="Chromosome"/>
</dbReference>
<evidence type="ECO:0000259" key="1">
    <source>
        <dbReference type="Pfam" id="PF05913"/>
    </source>
</evidence>
<dbReference type="Pfam" id="PF05913">
    <property type="entry name" value="MupG_C"/>
    <property type="match status" value="1"/>
</dbReference>
<dbReference type="PANTHER" id="PTHR38435">
    <property type="match status" value="1"/>
</dbReference>
<dbReference type="SUPFAM" id="SSF51445">
    <property type="entry name" value="(Trans)glycosidases"/>
    <property type="match status" value="1"/>
</dbReference>
<dbReference type="InterPro" id="IPR043797">
    <property type="entry name" value="MupG_N"/>
</dbReference>
<reference evidence="3" key="1">
    <citation type="submission" date="2023-04" db="EMBL/GenBank/DDBJ databases">
        <title>Novel strain of Lactilactobacillus sakei and use thereof.</title>
        <authorList>
            <person name="Kim S.Y."/>
        </authorList>
    </citation>
    <scope>NUCLEOTIDE SEQUENCE</scope>
    <source>
        <strain evidence="3">HUP1</strain>
    </source>
</reference>
<evidence type="ECO:0000313" key="4">
    <source>
        <dbReference type="Proteomes" id="UP001179858"/>
    </source>
</evidence>
<proteinExistence type="predicted"/>
<dbReference type="RefSeq" id="WP_280102993.1">
    <property type="nucleotide sequence ID" value="NZ_CP122959.1"/>
</dbReference>
<dbReference type="Pfam" id="PF19200">
    <property type="entry name" value="MupG_N"/>
    <property type="match status" value="1"/>
</dbReference>
<dbReference type="Gene3D" id="3.20.20.70">
    <property type="entry name" value="Aldolase class I"/>
    <property type="match status" value="1"/>
</dbReference>
<evidence type="ECO:0000313" key="3">
    <source>
        <dbReference type="EMBL" id="WGI19350.1"/>
    </source>
</evidence>
<name>A0AAF0GSZ1_LATSK</name>
<dbReference type="EMBL" id="CP122959">
    <property type="protein sequence ID" value="WGI19350.1"/>
    <property type="molecule type" value="Genomic_DNA"/>
</dbReference>
<accession>A0AAF0GSZ1</accession>
<protein>
    <submittedName>
        <fullName evidence="3">MupG family TIM beta-alpha barrel fold protein</fullName>
    </submittedName>
</protein>
<dbReference type="InterPro" id="IPR043894">
    <property type="entry name" value="MupG_C"/>
</dbReference>
<dbReference type="SUPFAM" id="SSF50891">
    <property type="entry name" value="Cyclophilin-like"/>
    <property type="match status" value="1"/>
</dbReference>
<dbReference type="Gene3D" id="2.40.100.10">
    <property type="entry name" value="Cyclophilin-like"/>
    <property type="match status" value="1"/>
</dbReference>
<organism evidence="3 4">
    <name type="scientific">Latilactobacillus sakei</name>
    <name type="common">Lactobacillus sakei</name>
    <dbReference type="NCBI Taxonomy" id="1599"/>
    <lineage>
        <taxon>Bacteria</taxon>
        <taxon>Bacillati</taxon>
        <taxon>Bacillota</taxon>
        <taxon>Bacilli</taxon>
        <taxon>Lactobacillales</taxon>
        <taxon>Lactobacillaceae</taxon>
        <taxon>Latilactobacillus</taxon>
    </lineage>
</organism>
<sequence length="350" mass="39659">MLGFSVYLNHPFTEASHNYLQQMKQAGFTEVFTSMHIPEDDISQYTTRIQALSTACRQLHLQLMIDIEANSLSTIGLTLDHPEDILAFGITGLRIDYGIDNQTIAKISQHLKIALNASTLSQEDFEALQSANANFSNMEAWHNYYPRNETGLDRKWFLHKNTWLKQNGLTTQAFVPGDGQLRGPLEQGLPTLEAHRYQHPLACALDLLNCQTDKVFIGDHSLASNTLMQFTNFFKNQLLILHVHKTTAWPKYLTTQPFHNRQDVARDVVRLAEGRSLCQTVIQPNQTSERQIGSLTLDNQRYGRYMGELQITKYGLPADPRVNVLGTLITNEHALLPFIQAGQAIQLKEI</sequence>
<feature type="domain" description="6-phospho-N-acetylmuramidase C-terminal" evidence="1">
    <location>
        <begin position="250"/>
        <end position="347"/>
    </location>
</feature>
<feature type="domain" description="6-phospho-N-acetylmuramidase N-terminal" evidence="2">
    <location>
        <begin position="2"/>
        <end position="231"/>
    </location>
</feature>
<dbReference type="AlphaFoldDB" id="A0AAF0GSZ1"/>
<evidence type="ECO:0000259" key="2">
    <source>
        <dbReference type="Pfam" id="PF19200"/>
    </source>
</evidence>
<dbReference type="InterPro" id="IPR013785">
    <property type="entry name" value="Aldolase_TIM"/>
</dbReference>